<dbReference type="GO" id="GO:0015297">
    <property type="term" value="F:antiporter activity"/>
    <property type="evidence" value="ECO:0007669"/>
    <property type="project" value="InterPro"/>
</dbReference>
<keyword evidence="4 7" id="KW-0812">Transmembrane</keyword>
<evidence type="ECO:0000256" key="7">
    <source>
        <dbReference type="SAM" id="Phobius"/>
    </source>
</evidence>
<feature type="transmembrane region" description="Helical" evidence="7">
    <location>
        <begin position="197"/>
        <end position="218"/>
    </location>
</feature>
<keyword evidence="6 7" id="KW-0472">Membrane</keyword>
<keyword evidence="2" id="KW-0813">Transport</keyword>
<keyword evidence="3" id="KW-1003">Cell membrane</keyword>
<evidence type="ECO:0000256" key="2">
    <source>
        <dbReference type="ARBA" id="ARBA00022448"/>
    </source>
</evidence>
<dbReference type="Pfam" id="PF01554">
    <property type="entry name" value="MatE"/>
    <property type="match status" value="2"/>
</dbReference>
<dbReference type="EMBL" id="JAJEQM010000013">
    <property type="protein sequence ID" value="MCC2211080.1"/>
    <property type="molecule type" value="Genomic_DNA"/>
</dbReference>
<evidence type="ECO:0000256" key="1">
    <source>
        <dbReference type="ARBA" id="ARBA00004651"/>
    </source>
</evidence>
<accession>A0AAE3E0K9</accession>
<dbReference type="InterPro" id="IPR047135">
    <property type="entry name" value="YsiQ"/>
</dbReference>
<evidence type="ECO:0000313" key="9">
    <source>
        <dbReference type="Proteomes" id="UP001198242"/>
    </source>
</evidence>
<proteinExistence type="predicted"/>
<evidence type="ECO:0000256" key="5">
    <source>
        <dbReference type="ARBA" id="ARBA00022989"/>
    </source>
</evidence>
<gene>
    <name evidence="8" type="ORF">LKE05_09810</name>
</gene>
<dbReference type="CDD" id="cd13134">
    <property type="entry name" value="MATE_like_8"/>
    <property type="match status" value="1"/>
</dbReference>
<feature type="transmembrane region" description="Helical" evidence="7">
    <location>
        <begin position="9"/>
        <end position="29"/>
    </location>
</feature>
<organism evidence="8 9">
    <name type="scientific">Hominilimicola fabiformis</name>
    <dbReference type="NCBI Taxonomy" id="2885356"/>
    <lineage>
        <taxon>Bacteria</taxon>
        <taxon>Bacillati</taxon>
        <taxon>Bacillota</taxon>
        <taxon>Clostridia</taxon>
        <taxon>Eubacteriales</taxon>
        <taxon>Oscillospiraceae</taxon>
        <taxon>Hominilimicola</taxon>
    </lineage>
</organism>
<comment type="subcellular location">
    <subcellularLocation>
        <location evidence="1">Cell membrane</location>
        <topology evidence="1">Multi-pass membrane protein</topology>
    </subcellularLocation>
</comment>
<dbReference type="PIRSF" id="PIRSF006603">
    <property type="entry name" value="DinF"/>
    <property type="match status" value="1"/>
</dbReference>
<feature type="transmembrane region" description="Helical" evidence="7">
    <location>
        <begin position="326"/>
        <end position="351"/>
    </location>
</feature>
<dbReference type="AlphaFoldDB" id="A0AAE3E0K9"/>
<dbReference type="InterPro" id="IPR048279">
    <property type="entry name" value="MdtK-like"/>
</dbReference>
<dbReference type="GO" id="GO:0005886">
    <property type="term" value="C:plasma membrane"/>
    <property type="evidence" value="ECO:0007669"/>
    <property type="project" value="UniProtKB-SubCell"/>
</dbReference>
<feature type="transmembrane region" description="Helical" evidence="7">
    <location>
        <begin position="396"/>
        <end position="416"/>
    </location>
</feature>
<keyword evidence="5 7" id="KW-1133">Transmembrane helix</keyword>
<dbReference type="NCBIfam" id="TIGR00797">
    <property type="entry name" value="matE"/>
    <property type="match status" value="1"/>
</dbReference>
<feature type="transmembrane region" description="Helical" evidence="7">
    <location>
        <begin position="363"/>
        <end position="384"/>
    </location>
</feature>
<evidence type="ECO:0000256" key="4">
    <source>
        <dbReference type="ARBA" id="ARBA00022692"/>
    </source>
</evidence>
<dbReference type="InterPro" id="IPR002528">
    <property type="entry name" value="MATE_fam"/>
</dbReference>
<evidence type="ECO:0000256" key="6">
    <source>
        <dbReference type="ARBA" id="ARBA00023136"/>
    </source>
</evidence>
<feature type="transmembrane region" description="Helical" evidence="7">
    <location>
        <begin position="58"/>
        <end position="77"/>
    </location>
</feature>
<reference evidence="8 9" key="1">
    <citation type="submission" date="2021-10" db="EMBL/GenBank/DDBJ databases">
        <title>Anaerobic single-cell dispensing facilitates the cultivation of human gut bacteria.</title>
        <authorList>
            <person name="Afrizal A."/>
        </authorList>
    </citation>
    <scope>NUCLEOTIDE SEQUENCE [LARGE SCALE GENOMIC DNA]</scope>
    <source>
        <strain evidence="8 9">CLA-AA-H232</strain>
    </source>
</reference>
<feature type="transmembrane region" description="Helical" evidence="7">
    <location>
        <begin position="160"/>
        <end position="185"/>
    </location>
</feature>
<dbReference type="Proteomes" id="UP001198242">
    <property type="component" value="Unassembled WGS sequence"/>
</dbReference>
<protein>
    <submittedName>
        <fullName evidence="8">MATE family efflux transporter</fullName>
    </submittedName>
</protein>
<evidence type="ECO:0000313" key="8">
    <source>
        <dbReference type="EMBL" id="MCC2211080.1"/>
    </source>
</evidence>
<name>A0AAE3E0K9_9FIRM</name>
<feature type="transmembrane region" description="Helical" evidence="7">
    <location>
        <begin position="285"/>
        <end position="305"/>
    </location>
</feature>
<feature type="transmembrane region" description="Helical" evidence="7">
    <location>
        <begin position="127"/>
        <end position="148"/>
    </location>
</feature>
<feature type="transmembrane region" description="Helical" evidence="7">
    <location>
        <begin position="98"/>
        <end position="121"/>
    </location>
</feature>
<keyword evidence="9" id="KW-1185">Reference proteome</keyword>
<dbReference type="RefSeq" id="WP_022230099.1">
    <property type="nucleotide sequence ID" value="NZ_JAJEQM010000013.1"/>
</dbReference>
<dbReference type="PANTHER" id="PTHR42925:SF2">
    <property type="entry name" value="NA+ DRIVEN MULTIDRUG EFFLUX PUMP"/>
    <property type="match status" value="1"/>
</dbReference>
<evidence type="ECO:0000256" key="3">
    <source>
        <dbReference type="ARBA" id="ARBA00022475"/>
    </source>
</evidence>
<comment type="caution">
    <text evidence="8">The sequence shown here is derived from an EMBL/GenBank/DDBJ whole genome shotgun (WGS) entry which is preliminary data.</text>
</comment>
<sequence length="460" mass="50183">MHIVKEKRFYINLLTITIPIALQNLISFATSMMDTIMLGRADDTGVFLSASSLANQPFFILSLVCFGLAGASTVLSAQYWGKRDTASIRSIYSIILKVAFVISTLMALAVLIFPQAVMGIYSNNDEIIAAGISYLRIIGFAYILFGLSNTMICCIRSIELVKISVVVNITSFCTNVFLNWVLIFGNLGAPALGIRGAAIATLTARILEFLIVSIYIFCIDKRLNFKPKHLFLFDKIFALDLFQHGLPVFINEVMWSLGVSAQAAILGHIKYSAGDPVAANSIASMVQQLSTVVIFGIANAAGIIIGKSIGSGKIERAKVEAKTLKYLSYVIGVIACGVILLLKNFVINFYTIPPETKALANELMVTIAFITIFVSVSSVTIVGILRGGGDTRFCMFAEIITLWCVATPLALIGSLLRLPVPLVLILMKSDEPLKSLVAVIRINKNKWIKSLARDFNREEV</sequence>
<dbReference type="PANTHER" id="PTHR42925">
    <property type="entry name" value="MULTIDRUG AND TOXIN EFFLUX PROTEIN MATE FAMILY"/>
    <property type="match status" value="1"/>
</dbReference>
<dbReference type="GO" id="GO:0042910">
    <property type="term" value="F:xenobiotic transmembrane transporter activity"/>
    <property type="evidence" value="ECO:0007669"/>
    <property type="project" value="InterPro"/>
</dbReference>